<dbReference type="Gene3D" id="3.20.20.150">
    <property type="entry name" value="Divalent-metal-dependent TIM barrel enzymes"/>
    <property type="match status" value="1"/>
</dbReference>
<dbReference type="RefSeq" id="WP_099148480.1">
    <property type="nucleotide sequence ID" value="NZ_PDUD01000002.1"/>
</dbReference>
<evidence type="ECO:0000259" key="2">
    <source>
        <dbReference type="Pfam" id="PF01261"/>
    </source>
</evidence>
<dbReference type="SUPFAM" id="SSF51658">
    <property type="entry name" value="Xylose isomerase-like"/>
    <property type="match status" value="1"/>
</dbReference>
<dbReference type="InterPro" id="IPR050312">
    <property type="entry name" value="IolE/XylAMocC-like"/>
</dbReference>
<keyword evidence="4" id="KW-1185">Reference proteome</keyword>
<feature type="signal peptide" evidence="1">
    <location>
        <begin position="1"/>
        <end position="26"/>
    </location>
</feature>
<reference evidence="3 4" key="1">
    <citation type="submission" date="2017-10" db="EMBL/GenBank/DDBJ databases">
        <title>The draft genome sequence of Lewinella nigricans NBRC 102662.</title>
        <authorList>
            <person name="Wang K."/>
        </authorList>
    </citation>
    <scope>NUCLEOTIDE SEQUENCE [LARGE SCALE GENOMIC DNA]</scope>
    <source>
        <strain evidence="3 4">NBRC 102662</strain>
    </source>
</reference>
<gene>
    <name evidence="3" type="ORF">CRP01_02855</name>
</gene>
<protein>
    <submittedName>
        <fullName evidence="3">Xylose isomerase</fullName>
    </submittedName>
</protein>
<evidence type="ECO:0000256" key="1">
    <source>
        <dbReference type="SAM" id="SignalP"/>
    </source>
</evidence>
<feature type="domain" description="Xylose isomerase-like TIM barrel" evidence="2">
    <location>
        <begin position="68"/>
        <end position="292"/>
    </location>
</feature>
<organism evidence="3 4">
    <name type="scientific">Flavilitoribacter nigricans (strain ATCC 23147 / DSM 23189 / NBRC 102662 / NCIMB 1420 / SS-2)</name>
    <name type="common">Lewinella nigricans</name>
    <dbReference type="NCBI Taxonomy" id="1122177"/>
    <lineage>
        <taxon>Bacteria</taxon>
        <taxon>Pseudomonadati</taxon>
        <taxon>Bacteroidota</taxon>
        <taxon>Saprospiria</taxon>
        <taxon>Saprospirales</taxon>
        <taxon>Lewinellaceae</taxon>
        <taxon>Flavilitoribacter</taxon>
    </lineage>
</organism>
<evidence type="ECO:0000313" key="4">
    <source>
        <dbReference type="Proteomes" id="UP000223913"/>
    </source>
</evidence>
<proteinExistence type="predicted"/>
<feature type="chain" id="PRO_5013175113" evidence="1">
    <location>
        <begin position="27"/>
        <end position="303"/>
    </location>
</feature>
<dbReference type="OrthoDB" id="1114629at2"/>
<dbReference type="Pfam" id="PF01261">
    <property type="entry name" value="AP_endonuc_2"/>
    <property type="match status" value="1"/>
</dbReference>
<dbReference type="GO" id="GO:0016853">
    <property type="term" value="F:isomerase activity"/>
    <property type="evidence" value="ECO:0007669"/>
    <property type="project" value="UniProtKB-KW"/>
</dbReference>
<keyword evidence="1" id="KW-0732">Signal</keyword>
<accession>A0A2D0NIK9</accession>
<dbReference type="InterPro" id="IPR013022">
    <property type="entry name" value="Xyl_isomerase-like_TIM-brl"/>
</dbReference>
<dbReference type="AlphaFoldDB" id="A0A2D0NIK9"/>
<keyword evidence="3" id="KW-0413">Isomerase</keyword>
<dbReference type="InterPro" id="IPR036237">
    <property type="entry name" value="Xyl_isomerase-like_sf"/>
</dbReference>
<evidence type="ECO:0000313" key="3">
    <source>
        <dbReference type="EMBL" id="PHN08278.1"/>
    </source>
</evidence>
<dbReference type="Proteomes" id="UP000223913">
    <property type="component" value="Unassembled WGS sequence"/>
</dbReference>
<dbReference type="PANTHER" id="PTHR12110:SF53">
    <property type="entry name" value="BLR5974 PROTEIN"/>
    <property type="match status" value="1"/>
</dbReference>
<dbReference type="EMBL" id="PDUD01000002">
    <property type="protein sequence ID" value="PHN08278.1"/>
    <property type="molecule type" value="Genomic_DNA"/>
</dbReference>
<dbReference type="PANTHER" id="PTHR12110">
    <property type="entry name" value="HYDROXYPYRUVATE ISOMERASE"/>
    <property type="match status" value="1"/>
</dbReference>
<name>A0A2D0NIK9_FLAN2</name>
<sequence>MKKPTNRRQALQRMAALPLLSGTAFMNSGTAGEQTVREGRKNLKTSLNAYSFNRPLSDGTMSMDELLEFCSETGFEAVDITAYYFPGYPEVPSDEYLYNVKRKAFRLGLEISGTGVRNDFTHTDRAKREESIQLVKNWVIAAEKIGAPVLRVFAGHLDHPGYSWEAVSEWMIEDLKTCVEFGKQHGVMIGLQNHNGFLKTARQVKTILDAVNDEWFGLILDIGSYRRGNPFQEIADTIDYAVSWQLKEKMYVNDEEVDTDISRLIKIIKSSDYKGYIPIETLGPGDPKEKVRALFSEVKRALG</sequence>
<comment type="caution">
    <text evidence="3">The sequence shown here is derived from an EMBL/GenBank/DDBJ whole genome shotgun (WGS) entry which is preliminary data.</text>
</comment>